<comment type="caution">
    <text evidence="3">The sequence shown here is derived from an EMBL/GenBank/DDBJ whole genome shotgun (WGS) entry which is preliminary data.</text>
</comment>
<evidence type="ECO:0000256" key="1">
    <source>
        <dbReference type="ARBA" id="ARBA00010597"/>
    </source>
</evidence>
<name>A0A1D1VPH2_RAMVA</name>
<dbReference type="OrthoDB" id="10256139at2759"/>
<reference evidence="3 4" key="1">
    <citation type="journal article" date="2016" name="Nat. Commun.">
        <title>Extremotolerant tardigrade genome and improved radiotolerance of human cultured cells by tardigrade-unique protein.</title>
        <authorList>
            <person name="Hashimoto T."/>
            <person name="Horikawa D.D."/>
            <person name="Saito Y."/>
            <person name="Kuwahara H."/>
            <person name="Kozuka-Hata H."/>
            <person name="Shin-I T."/>
            <person name="Minakuchi Y."/>
            <person name="Ohishi K."/>
            <person name="Motoyama A."/>
            <person name="Aizu T."/>
            <person name="Enomoto A."/>
            <person name="Kondo K."/>
            <person name="Tanaka S."/>
            <person name="Hara Y."/>
            <person name="Koshikawa S."/>
            <person name="Sagara H."/>
            <person name="Miura T."/>
            <person name="Yokobori S."/>
            <person name="Miyagawa K."/>
            <person name="Suzuki Y."/>
            <person name="Kubo T."/>
            <person name="Oyama M."/>
            <person name="Kohara Y."/>
            <person name="Fujiyama A."/>
            <person name="Arakawa K."/>
            <person name="Katayama T."/>
            <person name="Toyoda A."/>
            <person name="Kunieda T."/>
        </authorList>
    </citation>
    <scope>NUCLEOTIDE SEQUENCE [LARGE SCALE GENOMIC DNA]</scope>
    <source>
        <strain evidence="3 4">YOKOZUNA-1</strain>
    </source>
</reference>
<dbReference type="Proteomes" id="UP000186922">
    <property type="component" value="Unassembled WGS sequence"/>
</dbReference>
<accession>A0A1D1VPH2</accession>
<organism evidence="3 4">
    <name type="scientific">Ramazzottius varieornatus</name>
    <name type="common">Water bear</name>
    <name type="synonym">Tardigrade</name>
    <dbReference type="NCBI Taxonomy" id="947166"/>
    <lineage>
        <taxon>Eukaryota</taxon>
        <taxon>Metazoa</taxon>
        <taxon>Ecdysozoa</taxon>
        <taxon>Tardigrada</taxon>
        <taxon>Eutardigrada</taxon>
        <taxon>Parachela</taxon>
        <taxon>Hypsibioidea</taxon>
        <taxon>Ramazzottiidae</taxon>
        <taxon>Ramazzottius</taxon>
    </lineage>
</organism>
<dbReference type="PANTHER" id="PTHR31921:SF1">
    <property type="entry name" value="PROTEIN DPCD"/>
    <property type="match status" value="1"/>
</dbReference>
<evidence type="ECO:0000313" key="3">
    <source>
        <dbReference type="EMBL" id="GAV03490.1"/>
    </source>
</evidence>
<evidence type="ECO:0000256" key="2">
    <source>
        <dbReference type="ARBA" id="ARBA00020330"/>
    </source>
</evidence>
<gene>
    <name evidence="3" type="primary">RvY_13906-1</name>
    <name evidence="3" type="synonym">RvY_13906.1</name>
    <name evidence="3" type="ORF">RvY_13906</name>
</gene>
<dbReference type="InterPro" id="IPR026224">
    <property type="entry name" value="DPCD"/>
</dbReference>
<comment type="similarity">
    <text evidence="1">Belongs to the DPCD family.</text>
</comment>
<dbReference type="EMBL" id="BDGG01000009">
    <property type="protein sequence ID" value="GAV03490.1"/>
    <property type="molecule type" value="Genomic_DNA"/>
</dbReference>
<dbReference type="AlphaFoldDB" id="A0A1D1VPH2"/>
<evidence type="ECO:0000313" key="4">
    <source>
        <dbReference type="Proteomes" id="UP000186922"/>
    </source>
</evidence>
<sequence>MQTSVWCHHYRIQASGLTYPATASNSEQRFCLSVRLFRLPPNISTMNEQVEEKCLTWPEKLVKARHTWKDDNGRRMVHYELPGGREELMEEYDISSLSLIARKYRWQSRIGAWSPWQFEIGEASSTTTVTSDMRENIANG</sequence>
<protein>
    <recommendedName>
        <fullName evidence="2">Protein DPCD</fullName>
    </recommendedName>
</protein>
<dbReference type="PANTHER" id="PTHR31921">
    <property type="entry name" value="PROTEIN DPCD"/>
    <property type="match status" value="1"/>
</dbReference>
<dbReference type="Pfam" id="PF14913">
    <property type="entry name" value="DPCD"/>
    <property type="match status" value="1"/>
</dbReference>
<proteinExistence type="inferred from homology"/>
<keyword evidence="4" id="KW-1185">Reference proteome</keyword>